<dbReference type="RefSeq" id="WP_093940137.1">
    <property type="nucleotide sequence ID" value="NZ_CP022521.1"/>
</dbReference>
<dbReference type="OrthoDB" id="384721at2"/>
<dbReference type="InterPro" id="IPR017946">
    <property type="entry name" value="PLC-like_Pdiesterase_TIM-brl"/>
</dbReference>
<dbReference type="Gene3D" id="3.20.20.190">
    <property type="entry name" value="Phosphatidylinositol (PI) phosphodiesterase"/>
    <property type="match status" value="1"/>
</dbReference>
<organism evidence="1 2">
    <name type="scientific">Actinoalloteichus hoggarensis</name>
    <dbReference type="NCBI Taxonomy" id="1470176"/>
    <lineage>
        <taxon>Bacteria</taxon>
        <taxon>Bacillati</taxon>
        <taxon>Actinomycetota</taxon>
        <taxon>Actinomycetes</taxon>
        <taxon>Pseudonocardiales</taxon>
        <taxon>Pseudonocardiaceae</taxon>
        <taxon>Actinoalloteichus</taxon>
    </lineage>
</organism>
<evidence type="ECO:0000313" key="2">
    <source>
        <dbReference type="Proteomes" id="UP000204221"/>
    </source>
</evidence>
<dbReference type="Proteomes" id="UP000204221">
    <property type="component" value="Chromosome"/>
</dbReference>
<accession>A0A221VY87</accession>
<keyword evidence="1" id="KW-0378">Hydrolase</keyword>
<keyword evidence="2" id="KW-1185">Reference proteome</keyword>
<dbReference type="AlphaFoldDB" id="A0A221VY87"/>
<name>A0A221VY87_9PSEU</name>
<dbReference type="PANTHER" id="PTHR46211">
    <property type="entry name" value="GLYCEROPHOSPHORYL DIESTER PHOSPHODIESTERASE"/>
    <property type="match status" value="1"/>
</dbReference>
<dbReference type="EC" id="3.1.4.46" evidence="1"/>
<dbReference type="GO" id="GO:0006629">
    <property type="term" value="P:lipid metabolic process"/>
    <property type="evidence" value="ECO:0007669"/>
    <property type="project" value="InterPro"/>
</dbReference>
<dbReference type="GO" id="GO:0008889">
    <property type="term" value="F:glycerophosphodiester phosphodiesterase activity"/>
    <property type="evidence" value="ECO:0007669"/>
    <property type="project" value="UniProtKB-EC"/>
</dbReference>
<dbReference type="Pfam" id="PF03009">
    <property type="entry name" value="GDPD"/>
    <property type="match status" value="1"/>
</dbReference>
<dbReference type="CDD" id="cd08567">
    <property type="entry name" value="GDPD_SpGDE_like"/>
    <property type="match status" value="1"/>
</dbReference>
<dbReference type="PANTHER" id="PTHR46211:SF14">
    <property type="entry name" value="GLYCEROPHOSPHODIESTER PHOSPHODIESTERASE"/>
    <property type="match status" value="1"/>
</dbReference>
<evidence type="ECO:0000313" key="1">
    <source>
        <dbReference type="EMBL" id="ASO18438.1"/>
    </source>
</evidence>
<dbReference type="EMBL" id="CP022521">
    <property type="protein sequence ID" value="ASO18438.1"/>
    <property type="molecule type" value="Genomic_DNA"/>
</dbReference>
<dbReference type="KEGG" id="ahg:AHOG_03910"/>
<protein>
    <submittedName>
        <fullName evidence="1">Putative glycerophosphoryl diester phosphodiesterase 1</fullName>
        <ecNumber evidence="1">3.1.4.46</ecNumber>
    </submittedName>
</protein>
<sequence length="374" mass="40715">MVRTSTFTASLLIGAVLFTSGIGQAAATPAPVAPAAQAVPDVDLAGPPHRGDFDIQAHRGGMAYLPEGTLPAFENALRIGVTTLELDIQITADGREVVTHDRLINPARCRDTAPVFEGDPDFPYAGRYVHTLTFAQVRTLDCGSQTHPDYPEQRPAPGEMMPTLREVFALVRRCGAHDVRFNIETKVEAGAPEETAPREEFVRVAAREIRRAGMLHRTTIQSFDWGALMLMRRVEPRLPLIALTEPNFLQVGEPGRSPWLGGLDIDDFDGSPVQAARSFGASALSPVHGTPQHGGVGDPDYVPFTTRELVEEAHEAGMTVVPWTINDTATMHKLIDDGVDGIITDYPRRLRAVAAEHGFELPKRYRHGHCGGRG</sequence>
<gene>
    <name evidence="1" type="primary">glpQ2</name>
    <name evidence="1" type="ORF">AHOG_03910</name>
</gene>
<dbReference type="InterPro" id="IPR030395">
    <property type="entry name" value="GP_PDE_dom"/>
</dbReference>
<dbReference type="PROSITE" id="PS51704">
    <property type="entry name" value="GP_PDE"/>
    <property type="match status" value="1"/>
</dbReference>
<reference evidence="1 2" key="1">
    <citation type="submission" date="2017-07" db="EMBL/GenBank/DDBJ databases">
        <title>Complete genome sequence of Actinoalloteichus hoggarensis DSM 45943, type strain of Actinoalloteichus hoggarensis.</title>
        <authorList>
            <person name="Ruckert C."/>
            <person name="Nouioui I."/>
            <person name="Willmese J."/>
            <person name="van Wezel G."/>
            <person name="Klenk H.-P."/>
            <person name="Kalinowski J."/>
            <person name="Zotchev S.B."/>
        </authorList>
    </citation>
    <scope>NUCLEOTIDE SEQUENCE [LARGE SCALE GENOMIC DNA]</scope>
    <source>
        <strain evidence="1 2">DSM 45943</strain>
    </source>
</reference>
<dbReference type="SUPFAM" id="SSF51695">
    <property type="entry name" value="PLC-like phosphodiesterases"/>
    <property type="match status" value="1"/>
</dbReference>
<proteinExistence type="predicted"/>